<evidence type="ECO:0000259" key="3">
    <source>
        <dbReference type="PROSITE" id="PS50110"/>
    </source>
</evidence>
<proteinExistence type="predicted"/>
<keyword evidence="2" id="KW-0597">Phosphoprotein</keyword>
<dbReference type="Gene3D" id="3.40.50.2300">
    <property type="match status" value="1"/>
</dbReference>
<dbReference type="Proteomes" id="UP001209229">
    <property type="component" value="Unassembled WGS sequence"/>
</dbReference>
<feature type="domain" description="Response regulatory" evidence="3">
    <location>
        <begin position="8"/>
        <end position="124"/>
    </location>
</feature>
<name>A0AAE3SFB8_9BACT</name>
<dbReference type="AlphaFoldDB" id="A0AAE3SFB8"/>
<dbReference type="GO" id="GO:0000160">
    <property type="term" value="P:phosphorelay signal transduction system"/>
    <property type="evidence" value="ECO:0007669"/>
    <property type="project" value="InterPro"/>
</dbReference>
<sequence>MNDTEKISVIIVDDNPSAIEGVKLLLSTYNKFKVIATFNNGEELLNYNNIHICNIILMDIEMPVMGGIEAAKRISFLYPDTKMIAITMYQHRLYLRDILSAGFHGFVNKGRMAEDLNDTINKVNSNKRHYPKDLNI</sequence>
<dbReference type="InterPro" id="IPR058245">
    <property type="entry name" value="NreC/VraR/RcsB-like_REC"/>
</dbReference>
<dbReference type="PANTHER" id="PTHR43214">
    <property type="entry name" value="TWO-COMPONENT RESPONSE REGULATOR"/>
    <property type="match status" value="1"/>
</dbReference>
<evidence type="ECO:0000256" key="1">
    <source>
        <dbReference type="ARBA" id="ARBA00023125"/>
    </source>
</evidence>
<evidence type="ECO:0000313" key="5">
    <source>
        <dbReference type="Proteomes" id="UP001209229"/>
    </source>
</evidence>
<gene>
    <name evidence="4" type="ORF">OM075_06035</name>
</gene>
<dbReference type="PROSITE" id="PS50110">
    <property type="entry name" value="RESPONSE_REGULATORY"/>
    <property type="match status" value="1"/>
</dbReference>
<dbReference type="CDD" id="cd17535">
    <property type="entry name" value="REC_NarL-like"/>
    <property type="match status" value="1"/>
</dbReference>
<accession>A0AAE3SFB8</accession>
<organism evidence="4 5">
    <name type="scientific">Plebeiibacterium sediminum</name>
    <dbReference type="NCBI Taxonomy" id="2992112"/>
    <lineage>
        <taxon>Bacteria</taxon>
        <taxon>Pseudomonadati</taxon>
        <taxon>Bacteroidota</taxon>
        <taxon>Bacteroidia</taxon>
        <taxon>Marinilabiliales</taxon>
        <taxon>Marinilabiliaceae</taxon>
        <taxon>Plebeiibacterium</taxon>
    </lineage>
</organism>
<dbReference type="Pfam" id="PF00072">
    <property type="entry name" value="Response_reg"/>
    <property type="match status" value="1"/>
</dbReference>
<feature type="modified residue" description="4-aspartylphosphate" evidence="2">
    <location>
        <position position="59"/>
    </location>
</feature>
<dbReference type="GO" id="GO:0003677">
    <property type="term" value="F:DNA binding"/>
    <property type="evidence" value="ECO:0007669"/>
    <property type="project" value="UniProtKB-KW"/>
</dbReference>
<evidence type="ECO:0000256" key="2">
    <source>
        <dbReference type="PROSITE-ProRule" id="PRU00169"/>
    </source>
</evidence>
<keyword evidence="5" id="KW-1185">Reference proteome</keyword>
<dbReference type="SUPFAM" id="SSF52172">
    <property type="entry name" value="CheY-like"/>
    <property type="match status" value="1"/>
</dbReference>
<evidence type="ECO:0000313" key="4">
    <source>
        <dbReference type="EMBL" id="MCW3786018.1"/>
    </source>
</evidence>
<reference evidence="4" key="1">
    <citation type="submission" date="2022-10" db="EMBL/GenBank/DDBJ databases">
        <authorList>
            <person name="Yu W.X."/>
        </authorList>
    </citation>
    <scope>NUCLEOTIDE SEQUENCE</scope>
    <source>
        <strain evidence="4">AAT</strain>
    </source>
</reference>
<protein>
    <submittedName>
        <fullName evidence="4">Response regulator transcription factor</fullName>
    </submittedName>
</protein>
<dbReference type="InterPro" id="IPR011006">
    <property type="entry name" value="CheY-like_superfamily"/>
</dbReference>
<dbReference type="EMBL" id="JAPDPJ010000009">
    <property type="protein sequence ID" value="MCW3786018.1"/>
    <property type="molecule type" value="Genomic_DNA"/>
</dbReference>
<dbReference type="SMART" id="SM00448">
    <property type="entry name" value="REC"/>
    <property type="match status" value="1"/>
</dbReference>
<dbReference type="InterPro" id="IPR039420">
    <property type="entry name" value="WalR-like"/>
</dbReference>
<comment type="caution">
    <text evidence="4">The sequence shown here is derived from an EMBL/GenBank/DDBJ whole genome shotgun (WGS) entry which is preliminary data.</text>
</comment>
<dbReference type="RefSeq" id="WP_301189588.1">
    <property type="nucleotide sequence ID" value="NZ_JAPDPJ010000009.1"/>
</dbReference>
<keyword evidence="1" id="KW-0238">DNA-binding</keyword>
<dbReference type="PANTHER" id="PTHR43214:SF17">
    <property type="entry name" value="TRANSCRIPTIONAL REGULATORY PROTEIN RCSB"/>
    <property type="match status" value="1"/>
</dbReference>
<dbReference type="InterPro" id="IPR001789">
    <property type="entry name" value="Sig_transdc_resp-reg_receiver"/>
</dbReference>